<dbReference type="AlphaFoldDB" id="A0A176VNK0"/>
<dbReference type="GO" id="GO:0005096">
    <property type="term" value="F:GTPase activator activity"/>
    <property type="evidence" value="ECO:0007669"/>
    <property type="project" value="UniProtKB-KW"/>
</dbReference>
<reference evidence="4" key="1">
    <citation type="submission" date="2016-03" db="EMBL/GenBank/DDBJ databases">
        <title>Mechanisms controlling the formation of the plant cell surface in tip-growing cells are functionally conserved among land plants.</title>
        <authorList>
            <person name="Honkanen S."/>
            <person name="Jones V.A."/>
            <person name="Morieri G."/>
            <person name="Champion C."/>
            <person name="Hetherington A.J."/>
            <person name="Kelly S."/>
            <person name="Saint-Marcoux D."/>
            <person name="Proust H."/>
            <person name="Prescott H."/>
            <person name="Dolan L."/>
        </authorList>
    </citation>
    <scope>NUCLEOTIDE SEQUENCE [LARGE SCALE GENOMIC DNA]</scope>
    <source>
        <tissue evidence="4">Whole gametophyte</tissue>
    </source>
</reference>
<organism evidence="4 5">
    <name type="scientific">Marchantia polymorpha subsp. ruderalis</name>
    <dbReference type="NCBI Taxonomy" id="1480154"/>
    <lineage>
        <taxon>Eukaryota</taxon>
        <taxon>Viridiplantae</taxon>
        <taxon>Streptophyta</taxon>
        <taxon>Embryophyta</taxon>
        <taxon>Marchantiophyta</taxon>
        <taxon>Marchantiopsida</taxon>
        <taxon>Marchantiidae</taxon>
        <taxon>Marchantiales</taxon>
        <taxon>Marchantiaceae</taxon>
        <taxon>Marchantia</taxon>
    </lineage>
</organism>
<evidence type="ECO:0000256" key="2">
    <source>
        <dbReference type="ARBA" id="ARBA00022614"/>
    </source>
</evidence>
<dbReference type="PANTHER" id="PTHR24113:SF12">
    <property type="entry name" value="RAN GTPASE-ACTIVATING PROTEIN 1"/>
    <property type="match status" value="1"/>
</dbReference>
<dbReference type="GO" id="GO:0005634">
    <property type="term" value="C:nucleus"/>
    <property type="evidence" value="ECO:0007669"/>
    <property type="project" value="TreeGrafter"/>
</dbReference>
<proteinExistence type="predicted"/>
<keyword evidence="5" id="KW-1185">Reference proteome</keyword>
<dbReference type="InterPro" id="IPR032675">
    <property type="entry name" value="LRR_dom_sf"/>
</dbReference>
<keyword evidence="2" id="KW-0433">Leucine-rich repeat</keyword>
<accession>A0A176VNK0</accession>
<dbReference type="GO" id="GO:0031267">
    <property type="term" value="F:small GTPase binding"/>
    <property type="evidence" value="ECO:0007669"/>
    <property type="project" value="TreeGrafter"/>
</dbReference>
<dbReference type="SUPFAM" id="SSF52047">
    <property type="entry name" value="RNI-like"/>
    <property type="match status" value="1"/>
</dbReference>
<evidence type="ECO:0000313" key="5">
    <source>
        <dbReference type="Proteomes" id="UP000077202"/>
    </source>
</evidence>
<evidence type="ECO:0000256" key="1">
    <source>
        <dbReference type="ARBA" id="ARBA00022468"/>
    </source>
</evidence>
<dbReference type="Gene3D" id="3.80.10.10">
    <property type="entry name" value="Ribonuclease Inhibitor"/>
    <property type="match status" value="2"/>
</dbReference>
<dbReference type="GO" id="GO:0048471">
    <property type="term" value="C:perinuclear region of cytoplasm"/>
    <property type="evidence" value="ECO:0007669"/>
    <property type="project" value="TreeGrafter"/>
</dbReference>
<dbReference type="Pfam" id="PF13516">
    <property type="entry name" value="LRR_6"/>
    <property type="match status" value="3"/>
</dbReference>
<dbReference type="InterPro" id="IPR027038">
    <property type="entry name" value="RanGap"/>
</dbReference>
<evidence type="ECO:0000256" key="3">
    <source>
        <dbReference type="ARBA" id="ARBA00022737"/>
    </source>
</evidence>
<keyword evidence="3" id="KW-0677">Repeat</keyword>
<dbReference type="Proteomes" id="UP000077202">
    <property type="component" value="Unassembled WGS sequence"/>
</dbReference>
<dbReference type="GO" id="GO:0006913">
    <property type="term" value="P:nucleocytoplasmic transport"/>
    <property type="evidence" value="ECO:0007669"/>
    <property type="project" value="TreeGrafter"/>
</dbReference>
<name>A0A176VNK0_MARPO</name>
<dbReference type="SMART" id="SM00368">
    <property type="entry name" value="LRR_RI"/>
    <property type="match status" value="8"/>
</dbReference>
<gene>
    <name evidence="4" type="ORF">AXG93_1998s1200</name>
</gene>
<dbReference type="PANTHER" id="PTHR24113">
    <property type="entry name" value="RAN GTPASE-ACTIVATING PROTEIN 1"/>
    <property type="match status" value="1"/>
</dbReference>
<protein>
    <submittedName>
        <fullName evidence="4">Uncharacterized protein</fullName>
    </submittedName>
</protein>
<evidence type="ECO:0000313" key="4">
    <source>
        <dbReference type="EMBL" id="OAE21882.1"/>
    </source>
</evidence>
<dbReference type="InterPro" id="IPR001611">
    <property type="entry name" value="Leu-rich_rpt"/>
</dbReference>
<keyword evidence="1" id="KW-0343">GTPase activation</keyword>
<comment type="caution">
    <text evidence="4">The sequence shown here is derived from an EMBL/GenBank/DDBJ whole genome shotgun (WGS) entry which is preliminary data.</text>
</comment>
<dbReference type="EMBL" id="LVLJ01003327">
    <property type="protein sequence ID" value="OAE21882.1"/>
    <property type="molecule type" value="Genomic_DNA"/>
</dbReference>
<dbReference type="GO" id="GO:0005829">
    <property type="term" value="C:cytosol"/>
    <property type="evidence" value="ECO:0007669"/>
    <property type="project" value="TreeGrafter"/>
</dbReference>
<sequence>MRCSLRRILRLELDTFVCTLPMSAIATILQGSRKEGSTSAEKIQIDRTTLLEELGKVDQVLLAHLRIGNGRMAVLGRALQEAPFPNLKELHFSGNAMAVESLASLAGALEMGHLSGLKLLDLSNNKIGDEGCKMLCKHLPLNSVQTLLLSDSGIGSSGIEALGEALGKCEVSSGLRSLDLSYNHMDLEGAEVIARCLESGHLATLEILNLSNTALGDGGIKAIGSGFAGGKVPALRELNMSSNLEIEGTEGVMAIGAAFEAKHLNSLAAFYFGGNAIGEKGSLLLAKGFEAHSMPELETLSLWATSMGEDGMKELARLLQQGTFPKVTDINLDGNVVTRKSAEAFVHAFRQNPNLMAKLHMDWPSECFQKRMDLSSRNNITLSLHK</sequence>